<feature type="transmembrane region" description="Helical" evidence="2">
    <location>
        <begin position="59"/>
        <end position="78"/>
    </location>
</feature>
<dbReference type="PANTHER" id="PTHR46401">
    <property type="entry name" value="GLYCOSYLTRANSFERASE WBBK-RELATED"/>
    <property type="match status" value="1"/>
</dbReference>
<dbReference type="SUPFAM" id="SSF53756">
    <property type="entry name" value="UDP-Glycosyltransferase/glycogen phosphorylase"/>
    <property type="match status" value="1"/>
</dbReference>
<sequence length="349" mass="40466">MNICFFGSYDPNYSRNSILINGLNQNNVKVFQCRSTYGSVFLRYPDLIRKYWKIRNEINVIYVAFVGQLNMPLAWILARLTGKKLVFDMFYSMYDTYVYDRQSAKPNSIQAKLYFSIDKMATILADEVITDTKSSGNYYKKLFNINPNKLHHVYVGAEEIFIKRKHKDKKKLIVEFHGMFTRLTGAKYFIEAAKILENNKKLEFWLIGDSQIYKKPLQLLIKLKPKNLIYFPKMPVRELAKHVSQADVSISHLGTSKKARIVITNKTFHSLACGIAVIVINSSGNRELLEDKKNVVMVRSGNTKDLVEQILILLHNPKLRQNIADNGYRMFQKFLTNKQIAKDLLIKIS</sequence>
<dbReference type="GO" id="GO:0016757">
    <property type="term" value="F:glycosyltransferase activity"/>
    <property type="evidence" value="ECO:0007669"/>
    <property type="project" value="InterPro"/>
</dbReference>
<dbReference type="STRING" id="1618434.UR52_C0001G0056"/>
<keyword evidence="1 4" id="KW-0808">Transferase</keyword>
<evidence type="ECO:0000259" key="3">
    <source>
        <dbReference type="Pfam" id="PF00534"/>
    </source>
</evidence>
<dbReference type="Proteomes" id="UP000034176">
    <property type="component" value="Unassembled WGS sequence"/>
</dbReference>
<keyword evidence="2" id="KW-0812">Transmembrane</keyword>
<dbReference type="Pfam" id="PF00534">
    <property type="entry name" value="Glycos_transf_1"/>
    <property type="match status" value="1"/>
</dbReference>
<evidence type="ECO:0000313" key="4">
    <source>
        <dbReference type="EMBL" id="KKP59976.1"/>
    </source>
</evidence>
<dbReference type="Gene3D" id="3.40.50.2000">
    <property type="entry name" value="Glycogen Phosphorylase B"/>
    <property type="match status" value="2"/>
</dbReference>
<dbReference type="InterPro" id="IPR001296">
    <property type="entry name" value="Glyco_trans_1"/>
</dbReference>
<keyword evidence="2" id="KW-0472">Membrane</keyword>
<dbReference type="EMBL" id="LBPN01000001">
    <property type="protein sequence ID" value="KKP59976.1"/>
    <property type="molecule type" value="Genomic_DNA"/>
</dbReference>
<protein>
    <submittedName>
        <fullName evidence="4">Glycosyl transferase, group 1</fullName>
    </submittedName>
</protein>
<comment type="caution">
    <text evidence="4">The sequence shown here is derived from an EMBL/GenBank/DDBJ whole genome shotgun (WGS) entry which is preliminary data.</text>
</comment>
<evidence type="ECO:0000313" key="5">
    <source>
        <dbReference type="Proteomes" id="UP000034176"/>
    </source>
</evidence>
<dbReference type="GO" id="GO:0009103">
    <property type="term" value="P:lipopolysaccharide biosynthetic process"/>
    <property type="evidence" value="ECO:0007669"/>
    <property type="project" value="TreeGrafter"/>
</dbReference>
<keyword evidence="2" id="KW-1133">Transmembrane helix</keyword>
<proteinExistence type="predicted"/>
<reference evidence="4 5" key="1">
    <citation type="journal article" date="2015" name="Nature">
        <title>rRNA introns, odd ribosomes, and small enigmatic genomes across a large radiation of phyla.</title>
        <authorList>
            <person name="Brown C.T."/>
            <person name="Hug L.A."/>
            <person name="Thomas B.C."/>
            <person name="Sharon I."/>
            <person name="Castelle C.J."/>
            <person name="Singh A."/>
            <person name="Wilkins M.J."/>
            <person name="Williams K.H."/>
            <person name="Banfield J.F."/>
        </authorList>
    </citation>
    <scope>NUCLEOTIDE SEQUENCE [LARGE SCALE GENOMIC DNA]</scope>
</reference>
<accession>A0A0G0B8D8</accession>
<gene>
    <name evidence="4" type="ORF">UR52_C0001G0056</name>
</gene>
<evidence type="ECO:0000256" key="2">
    <source>
        <dbReference type="SAM" id="Phobius"/>
    </source>
</evidence>
<name>A0A0G0B8D8_9BACT</name>
<feature type="domain" description="Glycosyl transferase family 1" evidence="3">
    <location>
        <begin position="161"/>
        <end position="329"/>
    </location>
</feature>
<dbReference type="PANTHER" id="PTHR46401:SF2">
    <property type="entry name" value="GLYCOSYLTRANSFERASE WBBK-RELATED"/>
    <property type="match status" value="1"/>
</dbReference>
<dbReference type="AlphaFoldDB" id="A0A0G0B8D8"/>
<evidence type="ECO:0000256" key="1">
    <source>
        <dbReference type="ARBA" id="ARBA00022679"/>
    </source>
</evidence>
<organism evidence="4 5">
    <name type="scientific">Candidatus Gottesmanbacteria bacterium GW2011_GWA1_34_13</name>
    <dbReference type="NCBI Taxonomy" id="1618434"/>
    <lineage>
        <taxon>Bacteria</taxon>
        <taxon>Candidatus Gottesmaniibacteriota</taxon>
    </lineage>
</organism>